<reference evidence="3" key="1">
    <citation type="journal article" date="2017" name="Nat. Microbiol.">
        <title>Global analysis of biosynthetic gene clusters reveals vast potential of secondary metabolite production in Penicillium species.</title>
        <authorList>
            <person name="Nielsen J.C."/>
            <person name="Grijseels S."/>
            <person name="Prigent S."/>
            <person name="Ji B."/>
            <person name="Dainat J."/>
            <person name="Nielsen K.F."/>
            <person name="Frisvad J.C."/>
            <person name="Workman M."/>
            <person name="Nielsen J."/>
        </authorList>
    </citation>
    <scope>NUCLEOTIDE SEQUENCE [LARGE SCALE GENOMIC DNA]</scope>
    <source>
        <strain evidence="3">IBT 29486</strain>
    </source>
</reference>
<evidence type="ECO:0000313" key="3">
    <source>
        <dbReference type="Proteomes" id="UP000191518"/>
    </source>
</evidence>
<accession>A0A1V6SA34</accession>
<dbReference type="EMBL" id="MDYP01000003">
    <property type="protein sequence ID" value="OQE10746.1"/>
    <property type="molecule type" value="Genomic_DNA"/>
</dbReference>
<comment type="caution">
    <text evidence="2">The sequence shown here is derived from an EMBL/GenBank/DDBJ whole genome shotgun (WGS) entry which is preliminary data.</text>
</comment>
<feature type="region of interest" description="Disordered" evidence="1">
    <location>
        <begin position="280"/>
        <end position="308"/>
    </location>
</feature>
<name>A0A1V6SA34_9EURO</name>
<keyword evidence="3" id="KW-1185">Reference proteome</keyword>
<gene>
    <name evidence="2" type="ORF">PENVUL_c003G08029</name>
</gene>
<sequence>MSTAPETPSTETYLLAFNGQLNLKNAYTWSLTQIQAFMAEVVHNPNAYGVEQKVLSELQRLRTDIIDLSENGSKFLSEADYPQAISRTVNPTAAASEDEPYFLLNILTYGGVPYWCSFDLLAPMPPWMHSCVWAEEQGKQSRFHLGASLGGYLKPREKGFIWVTTLQQACFNLLSDQKTTTAGISWGSSTVTLGKGGRLVPYGNCAETYPLLHLLRNHGPNQEVYGLAVSLKYAPIVAYEHQQALNALSKPCTNCEKVIAAWGGKLENFITDDILERKAQPSKKQEYTPAEDNAEPAPKRARGKSKDDEQTLLLAQRVCRRWASCIQGSQLLQQILFFQPIQSILPEHTNILGRNPLLEANFPYWFPNEYQRSTAFGAGDMQEFLDNHAAWLHPSASWRRMLVQQPPVMTLGWIDRKESFTNRISLHRWELSLEEYGGLRMNMLYDLVVKSSDKAAAFFYWRMHWSRPDLKMYSIKPNPDIQVYRTPYYLQAMMSANAQTDVVLDTWNSPYLEARLWREFGKDTWTWDLIRGLQSPMGDLNLDVVYGSRKQQELQTWEVHLQDMYMQEMYGDLFGHPPEDGGPYPLPDDDDPDL</sequence>
<evidence type="ECO:0000313" key="2">
    <source>
        <dbReference type="EMBL" id="OQE10746.1"/>
    </source>
</evidence>
<proteinExistence type="predicted"/>
<dbReference type="AlphaFoldDB" id="A0A1V6SA34"/>
<dbReference type="Proteomes" id="UP000191518">
    <property type="component" value="Unassembled WGS sequence"/>
</dbReference>
<organism evidence="2 3">
    <name type="scientific">Penicillium vulpinum</name>
    <dbReference type="NCBI Taxonomy" id="29845"/>
    <lineage>
        <taxon>Eukaryota</taxon>
        <taxon>Fungi</taxon>
        <taxon>Dikarya</taxon>
        <taxon>Ascomycota</taxon>
        <taxon>Pezizomycotina</taxon>
        <taxon>Eurotiomycetes</taxon>
        <taxon>Eurotiomycetidae</taxon>
        <taxon>Eurotiales</taxon>
        <taxon>Aspergillaceae</taxon>
        <taxon>Penicillium</taxon>
    </lineage>
</organism>
<protein>
    <submittedName>
        <fullName evidence="2">Uncharacterized protein</fullName>
    </submittedName>
</protein>
<evidence type="ECO:0000256" key="1">
    <source>
        <dbReference type="SAM" id="MobiDB-lite"/>
    </source>
</evidence>